<evidence type="ECO:0000256" key="3">
    <source>
        <dbReference type="ARBA" id="ARBA00022561"/>
    </source>
</evidence>
<dbReference type="GO" id="GO:0043657">
    <property type="term" value="C:host cell"/>
    <property type="evidence" value="ECO:0007669"/>
    <property type="project" value="GOC"/>
</dbReference>
<keyword evidence="11 15" id="KW-1176">Cytoplasmic inwards viral transport</keyword>
<dbReference type="InterPro" id="IPR000784">
    <property type="entry name" value="Late_L2"/>
</dbReference>
<keyword evidence="8 15" id="KW-0426">Late protein</keyword>
<dbReference type="HAMAP" id="MF_04003">
    <property type="entry name" value="PPV_L2"/>
    <property type="match status" value="1"/>
</dbReference>
<keyword evidence="2 15" id="KW-0597">Phosphoprotein</keyword>
<comment type="caution">
    <text evidence="15">Lacks conserved residue(s) required for the propagation of feature annotation.</text>
</comment>
<evidence type="ECO:0000256" key="4">
    <source>
        <dbReference type="ARBA" id="ARBA00022562"/>
    </source>
</evidence>
<dbReference type="RefSeq" id="YP_005271221.1">
    <property type="nucleotide sequence ID" value="NC_016898.1"/>
</dbReference>
<comment type="similarity">
    <text evidence="15">Belongs to the papillomaviridae L2 protein family.</text>
</comment>
<dbReference type="GO" id="GO:0075521">
    <property type="term" value="P:microtubule-dependent intracellular transport of viral material towards nucleus"/>
    <property type="evidence" value="ECO:0007669"/>
    <property type="project" value="UniProtKB-UniRule"/>
</dbReference>
<keyword evidence="4 15" id="KW-1048">Host nucleus</keyword>
<keyword evidence="12 15" id="KW-0238">DNA-binding</keyword>
<keyword evidence="10" id="KW-1039">Host endosome</keyword>
<keyword evidence="6" id="KW-1040">Host Golgi apparatus</keyword>
<evidence type="ECO:0000256" key="12">
    <source>
        <dbReference type="ARBA" id="ARBA00023125"/>
    </source>
</evidence>
<evidence type="ECO:0000256" key="5">
    <source>
        <dbReference type="ARBA" id="ARBA00022581"/>
    </source>
</evidence>
<evidence type="ECO:0000256" key="15">
    <source>
        <dbReference type="HAMAP-Rule" id="MF_04003"/>
    </source>
</evidence>
<keyword evidence="13 15" id="KW-1015">Disulfide bond</keyword>
<dbReference type="OrthoDB" id="8047at10239"/>
<dbReference type="GO" id="GO:0003677">
    <property type="term" value="F:DNA binding"/>
    <property type="evidence" value="ECO:0007669"/>
    <property type="project" value="UniProtKB-UniRule"/>
</dbReference>
<proteinExistence type="inferred from homology"/>
<evidence type="ECO:0000256" key="8">
    <source>
        <dbReference type="ARBA" id="ARBA00022921"/>
    </source>
</evidence>
<organism evidence="16 17">
    <name type="scientific">Trichechus manatus latirostris papillomavirus 2</name>
    <dbReference type="NCBI Taxonomy" id="1144379"/>
    <lineage>
        <taxon>Viruses</taxon>
        <taxon>Monodnaviria</taxon>
        <taxon>Shotokuvirae</taxon>
        <taxon>Cossaviricota</taxon>
        <taxon>Papovaviricetes</taxon>
        <taxon>Zurhausenvirales</taxon>
        <taxon>Papillomaviridae</taxon>
        <taxon>Firstpapillomavirinae</taxon>
        <taxon>Rhopapillomavirus</taxon>
        <taxon>Rhopapillomavirus 1</taxon>
    </lineage>
</organism>
<evidence type="ECO:0000256" key="1">
    <source>
        <dbReference type="ARBA" id="ARBA00022524"/>
    </source>
</evidence>
<evidence type="ECO:0000313" key="16">
    <source>
        <dbReference type="EMBL" id="AFA26600.1"/>
    </source>
</evidence>
<feature type="disulfide bond" evidence="15">
    <location>
        <begin position="18"/>
        <end position="24"/>
    </location>
</feature>
<evidence type="ECO:0000256" key="2">
    <source>
        <dbReference type="ARBA" id="ARBA00022553"/>
    </source>
</evidence>
<dbReference type="EMBL" id="JN709473">
    <property type="protein sequence ID" value="AFA26600.1"/>
    <property type="molecule type" value="Genomic_DNA"/>
</dbReference>
<dbReference type="GeneID" id="11743835"/>
<keyword evidence="7 15" id="KW-0946">Virion</keyword>
<evidence type="ECO:0000256" key="6">
    <source>
        <dbReference type="ARBA" id="ARBA00022812"/>
    </source>
</evidence>
<comment type="function">
    <text evidence="15">Minor protein of the capsid that localizes along the inner surface of the virion, within the central cavities beneath the L1 pentamers. Plays a role in capsid stabilization through interaction with the major capsid protein L1. Once the virion enters the host cell, L2 escorts the genomic DNA into the nucleus by promoting escape from the endosomal compartments and traffic through the host Golgi network. Mechanistically, the C-terminus of L2 possesses a cell-penetrating peptide that protudes from the host endosome, interacts with host cytoplasmic retromer cargo and thereby mediates the capsid delivery to the host trans-Golgi network. Plays a role through its interaction with host dynein in the intracellular microtubule-dependent transport of viral capsid toward the nucleus. Mediates the viral genome import into the nucleus through binding to host importins. Once within the nucleus, L2 localizes viral genomes to host PML bodies in order to activate early gene expression for establishment of infection. Later on, promotes late gene expression by interacting with the viral E2 protein and by inhibiting its transcriptional activation functions. During virion assembly, encapsidates the genome by direct interaction with the viral DNA.</text>
</comment>
<evidence type="ECO:0000313" key="17">
    <source>
        <dbReference type="Proteomes" id="UP000103020"/>
    </source>
</evidence>
<accession>H6UYR0</accession>
<dbReference type="GO" id="GO:0042025">
    <property type="term" value="C:host cell nucleus"/>
    <property type="evidence" value="ECO:0007669"/>
    <property type="project" value="UniProtKB-SubCell"/>
</dbReference>
<reference evidence="16 17" key="1">
    <citation type="submission" date="2011-09" db="EMBL/GenBank/DDBJ databases">
        <title>Identification of Trichechus manatus latirostris papillomavirus 2.</title>
        <authorList>
            <person name="Wellehan J.F.X.Jr."/>
        </authorList>
    </citation>
    <scope>NUCLEOTIDE SEQUENCE [LARGE SCALE GENOMIC DNA]</scope>
    <source>
        <strain evidence="16">M09-20</strain>
    </source>
</reference>
<evidence type="ECO:0000256" key="13">
    <source>
        <dbReference type="ARBA" id="ARBA00023157"/>
    </source>
</evidence>
<dbReference type="GO" id="GO:0005198">
    <property type="term" value="F:structural molecule activity"/>
    <property type="evidence" value="ECO:0007669"/>
    <property type="project" value="UniProtKB-UniRule"/>
</dbReference>
<keyword evidence="14 15" id="KW-1160">Virus entry into host cell</keyword>
<dbReference type="Pfam" id="PF00513">
    <property type="entry name" value="Late_protein_L2"/>
    <property type="match status" value="1"/>
</dbReference>
<keyword evidence="1 15" id="KW-1163">Viral penetration into host nucleus</keyword>
<dbReference type="Proteomes" id="UP000103020">
    <property type="component" value="Segment"/>
</dbReference>
<sequence length="543" mass="58136">MTRARRKRAAISDIYPSCKIANNCPDDVVNKVEGNTIADRLLKWISSFLYFGGLGIGSGSGGAGRFVVGRGSLPAIAEVVPESLGPVESTVDIAGSTVDAESPALIPLQEVTVYAPEVSVIDSTGSLDTVVSTGTSAPPLTAPDPSVRGDLGTLASRVRIGDPSIRGDLQVLAARALNESAILEVTPEPPATRPTSVSHIEFHNPAFQPPLHAPTVTGESSISEDVLVFSFSGGQHIGPPPGEEIPLMDLRPDLLRPRATSTPEGTLPASRVRGDQRYLRRVQQVPVRDPTFPRTPSRHVYFDNPAFETSESIEYPVPATPQAAPTSDFHDIARLGHVLYGESATGHVRLSRLGTRGSIQTRSGLQIGAKVHFFHDVSTIGPDSFELQPIGEQSGTSTIVSGDTSGYEQIDLHDPTPPYPDEDLLDTYETISDSSRLVFNDTETSAGSSRLLLSSADRSNIIISDIEGPLDEGLNTAGYGVFVRDGDGNQPLPTPNHIDPYIPPIVIIDLTSTSIDYFLHPSLAKRRRRRAHWSFLADVGLAT</sequence>
<keyword evidence="5 15" id="KW-0945">Host-virus interaction</keyword>
<gene>
    <name evidence="15 16" type="primary">L2</name>
</gene>
<evidence type="ECO:0000256" key="10">
    <source>
        <dbReference type="ARBA" id="ARBA00023046"/>
    </source>
</evidence>
<keyword evidence="3 15" id="KW-0167">Capsid protein</keyword>
<protein>
    <recommendedName>
        <fullName evidence="15">Minor capsid protein L2</fullName>
    </recommendedName>
</protein>
<dbReference type="GO" id="GO:0046718">
    <property type="term" value="P:symbiont entry into host cell"/>
    <property type="evidence" value="ECO:0007669"/>
    <property type="project" value="UniProtKB-KW"/>
</dbReference>
<evidence type="ECO:0000256" key="11">
    <source>
        <dbReference type="ARBA" id="ARBA00023120"/>
    </source>
</evidence>
<comment type="subunit">
    <text evidence="15">Interacts with major capsid protein L1. Interacts with E2; this interaction inhibits E2 transcriptional activity but not the DNA replication function E2. Interacts with host HSPA8; this interaction is required for L2 nuclear translocation. Interacts with host importins KPNB2 and KPNB3. Forms a complex with importin alpha2-beta1 heterodimers via interaction with the importin alpha2 adapter. Interacts with host DYNLT1; this interaction is essential for virus intracellular transport during entry. Interacts (via C-terminus) with host retromer subunits VPS35 AND VPS29.</text>
</comment>
<dbReference type="KEGG" id="vg:11743835"/>
<evidence type="ECO:0000256" key="7">
    <source>
        <dbReference type="ARBA" id="ARBA00022844"/>
    </source>
</evidence>
<comment type="subcellular location">
    <subcellularLocation>
        <location evidence="15">Virion</location>
    </subcellularLocation>
    <subcellularLocation>
        <location evidence="15">Host nucleus</location>
    </subcellularLocation>
</comment>
<keyword evidence="9 15" id="KW-1177">Microtubular inwards viral transport</keyword>
<name>H6UYR0_9PAPI</name>
<evidence type="ECO:0000256" key="9">
    <source>
        <dbReference type="ARBA" id="ARBA00022952"/>
    </source>
</evidence>
<comment type="PTM">
    <text evidence="15">Highly phosphorylated.</text>
</comment>
<dbReference type="GO" id="GO:0075732">
    <property type="term" value="P:viral penetration into host nucleus"/>
    <property type="evidence" value="ECO:0007669"/>
    <property type="project" value="UniProtKB-KW"/>
</dbReference>
<dbReference type="GO" id="GO:0019028">
    <property type="term" value="C:viral capsid"/>
    <property type="evidence" value="ECO:0007669"/>
    <property type="project" value="UniProtKB-UniRule"/>
</dbReference>
<evidence type="ECO:0000256" key="14">
    <source>
        <dbReference type="ARBA" id="ARBA00023296"/>
    </source>
</evidence>